<dbReference type="Gene3D" id="2.120.10.30">
    <property type="entry name" value="TolB, C-terminal domain"/>
    <property type="match status" value="1"/>
</dbReference>
<dbReference type="Proteomes" id="UP001302316">
    <property type="component" value="Unassembled WGS sequence"/>
</dbReference>
<comment type="caution">
    <text evidence="2">The sequence shown here is derived from an EMBL/GenBank/DDBJ whole genome shotgun (WGS) entry which is preliminary data.</text>
</comment>
<organism evidence="2 3">
    <name type="scientific">Natronospira elongata</name>
    <dbReference type="NCBI Taxonomy" id="3110268"/>
    <lineage>
        <taxon>Bacteria</taxon>
        <taxon>Pseudomonadati</taxon>
        <taxon>Pseudomonadota</taxon>
        <taxon>Gammaproteobacteria</taxon>
        <taxon>Natronospirales</taxon>
        <taxon>Natronospiraceae</taxon>
        <taxon>Natronospira</taxon>
    </lineage>
</organism>
<dbReference type="AlphaFoldDB" id="A0AAP6JFT9"/>
<proteinExistence type="predicted"/>
<sequence length="395" mass="42060">MLKKMACLYCLALMLLLSACFDGEESSFVGPDDDEDEMLDSDTSEFSGELAWHFSGSGSSGIALWRLEDSELRLTERASQNQEALRLPSLARNQAGLTFTVDQTTETDTLPRVIHVDSSGNDRQSLPRDAGADTRLSWGASVDADASTIAFAEDIRSVASDPESSVSRGVGIWDPIADQVETLVTVEGDISCTDINAAGTFVIFNDDGQLFRSPSSGANPVPVPSNHADLRAVIVDQPAAGPCPFQLSDDGNRVAFMGELENQDGVGAFFAQMDAGAAQRVAPDLAGDLVAWRLAGNGERGVLLSRDESGDNTIWRMFSILMINPGQTTQVTSITQVDGAPDPGVDISADGQTLVLSGRDQDGPFLELSDFSGENSVRIDGNSETMGEGRLIPLF</sequence>
<feature type="chain" id="PRO_5042982178" description="WD40 repeat domain-containing protein" evidence="1">
    <location>
        <begin position="23"/>
        <end position="395"/>
    </location>
</feature>
<evidence type="ECO:0000313" key="3">
    <source>
        <dbReference type="Proteomes" id="UP001302316"/>
    </source>
</evidence>
<dbReference type="SUPFAM" id="SSF82171">
    <property type="entry name" value="DPP6 N-terminal domain-like"/>
    <property type="match status" value="1"/>
</dbReference>
<feature type="signal peptide" evidence="1">
    <location>
        <begin position="1"/>
        <end position="22"/>
    </location>
</feature>
<accession>A0AAP6JFT9</accession>
<gene>
    <name evidence="2" type="ORF">VCB98_08475</name>
</gene>
<dbReference type="InterPro" id="IPR011042">
    <property type="entry name" value="6-blade_b-propeller_TolB-like"/>
</dbReference>
<dbReference type="PROSITE" id="PS51257">
    <property type="entry name" value="PROKAR_LIPOPROTEIN"/>
    <property type="match status" value="1"/>
</dbReference>
<evidence type="ECO:0000256" key="1">
    <source>
        <dbReference type="SAM" id="SignalP"/>
    </source>
</evidence>
<dbReference type="EMBL" id="JAYGII010000016">
    <property type="protein sequence ID" value="MEA5445851.1"/>
    <property type="molecule type" value="Genomic_DNA"/>
</dbReference>
<protein>
    <recommendedName>
        <fullName evidence="4">WD40 repeat domain-containing protein</fullName>
    </recommendedName>
</protein>
<evidence type="ECO:0000313" key="2">
    <source>
        <dbReference type="EMBL" id="MEA5445851.1"/>
    </source>
</evidence>
<dbReference type="RefSeq" id="WP_346051686.1">
    <property type="nucleotide sequence ID" value="NZ_JAYGII010000016.1"/>
</dbReference>
<keyword evidence="3" id="KW-1185">Reference proteome</keyword>
<name>A0AAP6JFT9_9GAMM</name>
<evidence type="ECO:0008006" key="4">
    <source>
        <dbReference type="Google" id="ProtNLM"/>
    </source>
</evidence>
<keyword evidence="1" id="KW-0732">Signal</keyword>
<reference evidence="2 3" key="1">
    <citation type="submission" date="2023-12" db="EMBL/GenBank/DDBJ databases">
        <title>Whole-genome sequencing of halo(alkali)philic microorganisms from hypersaline lakes.</title>
        <authorList>
            <person name="Sorokin D.Y."/>
            <person name="Merkel A.Y."/>
            <person name="Messina E."/>
            <person name="Yakimov M."/>
        </authorList>
    </citation>
    <scope>NUCLEOTIDE SEQUENCE [LARGE SCALE GENOMIC DNA]</scope>
    <source>
        <strain evidence="2 3">AB-CW1</strain>
    </source>
</reference>